<accession>A0A4V3YXY6</accession>
<feature type="non-terminal residue" evidence="1">
    <location>
        <position position="92"/>
    </location>
</feature>
<keyword evidence="2" id="KW-1185">Reference proteome</keyword>
<evidence type="ECO:0000313" key="1">
    <source>
        <dbReference type="EMBL" id="THJ36932.1"/>
    </source>
</evidence>
<dbReference type="SUPFAM" id="SSF160904">
    <property type="entry name" value="Jann2411-like"/>
    <property type="match status" value="1"/>
</dbReference>
<name>A0A4V3YXY6_9ACTN</name>
<comment type="caution">
    <text evidence="1">The sequence shown here is derived from an EMBL/GenBank/DDBJ whole genome shotgun (WGS) entry which is preliminary data.</text>
</comment>
<evidence type="ECO:0000313" key="2">
    <source>
        <dbReference type="Proteomes" id="UP000305282"/>
    </source>
</evidence>
<dbReference type="Pfam" id="PF07336">
    <property type="entry name" value="ABATE"/>
    <property type="match status" value="1"/>
</dbReference>
<gene>
    <name evidence="1" type="ORF">E7Y31_21850</name>
</gene>
<dbReference type="InterPro" id="IPR010852">
    <property type="entry name" value="ABATE"/>
</dbReference>
<reference evidence="1 2" key="1">
    <citation type="submission" date="2019-04" db="EMBL/GenBank/DDBJ databases">
        <title>Draft genome sequences for three unisolated Alnus-infective Frankia Sp+ strains, AgTrS, AiOr and AvVan, the first sequenced Frankia strains able to sporulate in-planta.</title>
        <authorList>
            <person name="Bethencourt L."/>
            <person name="Vautrin F."/>
            <person name="Taib N."/>
            <person name="Dubost A."/>
            <person name="Castro-Garcia L."/>
            <person name="Imbaud O."/>
            <person name="Abrouk D."/>
            <person name="Fournier P."/>
            <person name="Briolay J."/>
            <person name="Nguyen A."/>
            <person name="Normand P."/>
            <person name="Fernandez M.P."/>
            <person name="Brochier-Armanet C."/>
            <person name="Herrera-Belaroussi A."/>
        </authorList>
    </citation>
    <scope>NUCLEOTIDE SEQUENCE [LARGE SCALE GENOMIC DNA]</scope>
    <source>
        <strain evidence="1 2">AvVan</strain>
    </source>
</reference>
<organism evidence="1 2">
    <name type="scientific">Candidatus Frankia alpina</name>
    <dbReference type="NCBI Taxonomy" id="2699483"/>
    <lineage>
        <taxon>Bacteria</taxon>
        <taxon>Bacillati</taxon>
        <taxon>Actinomycetota</taxon>
        <taxon>Actinomycetes</taxon>
        <taxon>Frankiales</taxon>
        <taxon>Frankiaceae</taxon>
        <taxon>Frankia</taxon>
    </lineage>
</organism>
<proteinExistence type="predicted"/>
<dbReference type="InterPro" id="IPR023286">
    <property type="entry name" value="ABATE_dom_sf"/>
</dbReference>
<dbReference type="Proteomes" id="UP000305282">
    <property type="component" value="Unassembled WGS sequence"/>
</dbReference>
<dbReference type="AlphaFoldDB" id="A0A4V3YXY6"/>
<dbReference type="EMBL" id="SSXH01000896">
    <property type="protein sequence ID" value="THJ36932.1"/>
    <property type="molecule type" value="Genomic_DNA"/>
</dbReference>
<sequence length="92" mass="9752">MTEFDRSAGSLCLDFVATVRDWPERRIELLGTPAELTGWFETAGLPVAAGDLTEQDLLDARTLRAAVAEPDTAAALSVIARDAINLLAGPAL</sequence>
<protein>
    <submittedName>
        <fullName evidence="1">Uncharacterized protein</fullName>
    </submittedName>
</protein>